<feature type="region of interest" description="Disordered" evidence="1">
    <location>
        <begin position="41"/>
        <end position="99"/>
    </location>
</feature>
<dbReference type="PANTHER" id="PTHR10334">
    <property type="entry name" value="CYSTEINE-RICH SECRETORY PROTEIN-RELATED"/>
    <property type="match status" value="1"/>
</dbReference>
<name>A0ABR3Z3K6_9PEZI</name>
<comment type="caution">
    <text evidence="4">The sequence shown here is derived from an EMBL/GenBank/DDBJ whole genome shotgun (WGS) entry which is preliminary data.</text>
</comment>
<feature type="chain" id="PRO_5045949669" description="SCP domain-containing protein" evidence="2">
    <location>
        <begin position="18"/>
        <end position="326"/>
    </location>
</feature>
<feature type="domain" description="SCP" evidence="3">
    <location>
        <begin position="153"/>
        <end position="309"/>
    </location>
</feature>
<gene>
    <name evidence="4" type="ORF">Sste5346_005562</name>
</gene>
<dbReference type="Gene3D" id="3.40.33.10">
    <property type="entry name" value="CAP"/>
    <property type="match status" value="1"/>
</dbReference>
<proteinExistence type="predicted"/>
<keyword evidence="2" id="KW-0732">Signal</keyword>
<dbReference type="CDD" id="cd05380">
    <property type="entry name" value="CAP_euk"/>
    <property type="match status" value="1"/>
</dbReference>
<keyword evidence="5" id="KW-1185">Reference proteome</keyword>
<dbReference type="SUPFAM" id="SSF55797">
    <property type="entry name" value="PR-1-like"/>
    <property type="match status" value="1"/>
</dbReference>
<feature type="region of interest" description="Disordered" evidence="1">
    <location>
        <begin position="130"/>
        <end position="152"/>
    </location>
</feature>
<protein>
    <recommendedName>
        <fullName evidence="3">SCP domain-containing protein</fullName>
    </recommendedName>
</protein>
<dbReference type="InterPro" id="IPR018244">
    <property type="entry name" value="Allrgn_V5/Tpx1_CS"/>
</dbReference>
<reference evidence="4 5" key="1">
    <citation type="journal article" date="2024" name="IMA Fungus">
        <title>IMA Genome - F19 : A genome assembly and annotation guide to empower mycologists, including annotated draft genome sequences of Ceratocystis pirilliformis, Diaporthe australafricana, Fusarium ophioides, Paecilomyces lecythidis, and Sporothrix stenoceras.</title>
        <authorList>
            <person name="Aylward J."/>
            <person name="Wilson A.M."/>
            <person name="Visagie C.M."/>
            <person name="Spraker J."/>
            <person name="Barnes I."/>
            <person name="Buitendag C."/>
            <person name="Ceriani C."/>
            <person name="Del Mar Angel L."/>
            <person name="du Plessis D."/>
            <person name="Fuchs T."/>
            <person name="Gasser K."/>
            <person name="Kramer D."/>
            <person name="Li W."/>
            <person name="Munsamy K."/>
            <person name="Piso A."/>
            <person name="Price J.L."/>
            <person name="Sonnekus B."/>
            <person name="Thomas C."/>
            <person name="van der Nest A."/>
            <person name="van Dijk A."/>
            <person name="van Heerden A."/>
            <person name="van Vuuren N."/>
            <person name="Yilmaz N."/>
            <person name="Duong T.A."/>
            <person name="van der Merwe N.A."/>
            <person name="Wingfield M.J."/>
            <person name="Wingfield B.D."/>
        </authorList>
    </citation>
    <scope>NUCLEOTIDE SEQUENCE [LARGE SCALE GENOMIC DNA]</scope>
    <source>
        <strain evidence="4 5">CMW 5346</strain>
    </source>
</reference>
<evidence type="ECO:0000256" key="2">
    <source>
        <dbReference type="SAM" id="SignalP"/>
    </source>
</evidence>
<evidence type="ECO:0000259" key="3">
    <source>
        <dbReference type="SMART" id="SM00198"/>
    </source>
</evidence>
<dbReference type="Proteomes" id="UP001583186">
    <property type="component" value="Unassembled WGS sequence"/>
</dbReference>
<dbReference type="EMBL" id="JAWCUI010000030">
    <property type="protein sequence ID" value="KAL1894875.1"/>
    <property type="molecule type" value="Genomic_DNA"/>
</dbReference>
<dbReference type="Pfam" id="PF00188">
    <property type="entry name" value="CAP"/>
    <property type="match status" value="1"/>
</dbReference>
<feature type="compositionally biased region" description="Pro residues" evidence="1">
    <location>
        <begin position="71"/>
        <end position="92"/>
    </location>
</feature>
<evidence type="ECO:0000313" key="5">
    <source>
        <dbReference type="Proteomes" id="UP001583186"/>
    </source>
</evidence>
<evidence type="ECO:0000313" key="4">
    <source>
        <dbReference type="EMBL" id="KAL1894875.1"/>
    </source>
</evidence>
<dbReference type="InterPro" id="IPR001283">
    <property type="entry name" value="CRISP-related"/>
</dbReference>
<dbReference type="PRINTS" id="PR00837">
    <property type="entry name" value="V5TPXLIKE"/>
</dbReference>
<dbReference type="SMART" id="SM00198">
    <property type="entry name" value="SCP"/>
    <property type="match status" value="1"/>
</dbReference>
<organism evidence="4 5">
    <name type="scientific">Sporothrix stenoceras</name>
    <dbReference type="NCBI Taxonomy" id="5173"/>
    <lineage>
        <taxon>Eukaryota</taxon>
        <taxon>Fungi</taxon>
        <taxon>Dikarya</taxon>
        <taxon>Ascomycota</taxon>
        <taxon>Pezizomycotina</taxon>
        <taxon>Sordariomycetes</taxon>
        <taxon>Sordariomycetidae</taxon>
        <taxon>Ophiostomatales</taxon>
        <taxon>Ophiostomataceae</taxon>
        <taxon>Sporothrix</taxon>
    </lineage>
</organism>
<accession>A0ABR3Z3K6</accession>
<dbReference type="InterPro" id="IPR035940">
    <property type="entry name" value="CAP_sf"/>
</dbReference>
<feature type="signal peptide" evidence="2">
    <location>
        <begin position="1"/>
        <end position="17"/>
    </location>
</feature>
<evidence type="ECO:0000256" key="1">
    <source>
        <dbReference type="SAM" id="MobiDB-lite"/>
    </source>
</evidence>
<dbReference type="InterPro" id="IPR014044">
    <property type="entry name" value="CAP_dom"/>
</dbReference>
<dbReference type="PROSITE" id="PS01009">
    <property type="entry name" value="CRISP_1"/>
    <property type="match status" value="1"/>
</dbReference>
<sequence>MKASFALALAGSILAVASPIDKRAIHTKYVTDLVLVTVTVDPPTTTHKPTTHHTTTHKTTPTTTSIKTTSTPPPPPPPAPTTTSTPPPPPPTTSSTPQPQVITITEGANSPAAAATTAAPAVVAPQAAQAPAEVESSSPAPAATTAASSAPSDFGSTAVYHHNLHRSNHSAPAVSWDSDLADYAATVAASCVFAHDLTPGASTGSYGQNIAVYGASGDVSSIDPSKIVAQAITDMWYNGEVWQFPSDGYGESNPDMSNFEAWGHFSQVVWVASTEVGCASQYCSPGTIYSGMGSWFTVCNYRSEGNMGGAYGENVLPSLGEATVTA</sequence>
<feature type="compositionally biased region" description="Low complexity" evidence="1">
    <location>
        <begin position="57"/>
        <end position="70"/>
    </location>
</feature>